<dbReference type="Proteomes" id="UP001597451">
    <property type="component" value="Unassembled WGS sequence"/>
</dbReference>
<feature type="signal peptide" evidence="2">
    <location>
        <begin position="1"/>
        <end position="23"/>
    </location>
</feature>
<comment type="caution">
    <text evidence="3">The sequence shown here is derived from an EMBL/GenBank/DDBJ whole genome shotgun (WGS) entry which is preliminary data.</text>
</comment>
<proteinExistence type="predicted"/>
<feature type="compositionally biased region" description="Polar residues" evidence="1">
    <location>
        <begin position="50"/>
        <end position="72"/>
    </location>
</feature>
<keyword evidence="2" id="KW-0732">Signal</keyword>
<gene>
    <name evidence="3" type="ORF">ACFSUN_15140</name>
</gene>
<evidence type="ECO:0000256" key="2">
    <source>
        <dbReference type="SAM" id="SignalP"/>
    </source>
</evidence>
<dbReference type="EMBL" id="JBHUMX010000041">
    <property type="protein sequence ID" value="MFD2630121.1"/>
    <property type="molecule type" value="Genomic_DNA"/>
</dbReference>
<evidence type="ECO:0008006" key="5">
    <source>
        <dbReference type="Google" id="ProtNLM"/>
    </source>
</evidence>
<feature type="compositionally biased region" description="Polar residues" evidence="1">
    <location>
        <begin position="29"/>
        <end position="40"/>
    </location>
</feature>
<sequence>MEKVIYFPVAVMFLLFAAGCATEDENADNSEQGKANTSQEQVEESDSTSEEAVNQENATNAEASKESSNPPETLTKAKAGDLLIELKETFRVETNNENVVTNYGTLEALQQHFESIMSENLAQKYMNDYFHMENGELKIVATEEPAWFDPEVDYSLKEENASTYHVIQEKQSELYGNREYTYTLKAQEDGMWIVSNVSSEEMEMQGLTQGEAEELVREHLQGELGDNMVVKFDHMEQGNYVVHVFENMETHTATYGWYEVNPETEEVTSMF</sequence>
<name>A0ABW5Q439_9BACI</name>
<evidence type="ECO:0000313" key="4">
    <source>
        <dbReference type="Proteomes" id="UP001597451"/>
    </source>
</evidence>
<dbReference type="PROSITE" id="PS51257">
    <property type="entry name" value="PROKAR_LIPOPROTEIN"/>
    <property type="match status" value="1"/>
</dbReference>
<feature type="chain" id="PRO_5046440940" description="PepSY domain-containing protein" evidence="2">
    <location>
        <begin position="24"/>
        <end position="271"/>
    </location>
</feature>
<protein>
    <recommendedName>
        <fullName evidence="5">PepSY domain-containing protein</fullName>
    </recommendedName>
</protein>
<keyword evidence="4" id="KW-1185">Reference proteome</keyword>
<accession>A0ABW5Q439</accession>
<evidence type="ECO:0000256" key="1">
    <source>
        <dbReference type="SAM" id="MobiDB-lite"/>
    </source>
</evidence>
<dbReference type="RefSeq" id="WP_379563038.1">
    <property type="nucleotide sequence ID" value="NZ_JBHUMX010000041.1"/>
</dbReference>
<evidence type="ECO:0000313" key="3">
    <source>
        <dbReference type="EMBL" id="MFD2630121.1"/>
    </source>
</evidence>
<feature type="region of interest" description="Disordered" evidence="1">
    <location>
        <begin position="24"/>
        <end position="76"/>
    </location>
</feature>
<reference evidence="4" key="1">
    <citation type="journal article" date="2019" name="Int. J. Syst. Evol. Microbiol.">
        <title>The Global Catalogue of Microorganisms (GCM) 10K type strain sequencing project: providing services to taxonomists for standard genome sequencing and annotation.</title>
        <authorList>
            <consortium name="The Broad Institute Genomics Platform"/>
            <consortium name="The Broad Institute Genome Sequencing Center for Infectious Disease"/>
            <person name="Wu L."/>
            <person name="Ma J."/>
        </authorList>
    </citation>
    <scope>NUCLEOTIDE SEQUENCE [LARGE SCALE GENOMIC DNA]</scope>
    <source>
        <strain evidence="4">TISTR 1858</strain>
    </source>
</reference>
<organism evidence="3 4">
    <name type="scientific">Oceanobacillus kapialis</name>
    <dbReference type="NCBI Taxonomy" id="481353"/>
    <lineage>
        <taxon>Bacteria</taxon>
        <taxon>Bacillati</taxon>
        <taxon>Bacillota</taxon>
        <taxon>Bacilli</taxon>
        <taxon>Bacillales</taxon>
        <taxon>Bacillaceae</taxon>
        <taxon>Oceanobacillus</taxon>
    </lineage>
</organism>